<dbReference type="InterPro" id="IPR016896">
    <property type="entry name" value="DUF2860"/>
</dbReference>
<sequence length="324" mass="35928">MRKSPVIAIVSLSMMASQSHAAQKGFSGELSIMTGFTSSESNFNTDNPIKTDSLTSDVDAEQDWLVIPLGQLRYNFGSNANQELFLGTSRADIIQGVAALEVGYKYWLRDRSFLAVSVLPTIMKSETWADPFLVNESRQTTDESGNAYRFQYENIVGTGLNADIGYYTKDIDNELSGSGYSESVANQLQREGYGLYSKLSWTIYAGPGTFIQPGVRRNAYSAEGDAQSSTLWGYSLTLIRRSNQHFLALTADYTQTDFDTVHSIFGETRDDTQLGATAVYQYNNLMGYQNLAANVLITYSDLDSNLVFYDKKTLFSAVGLTLKF</sequence>
<feature type="signal peptide" evidence="1">
    <location>
        <begin position="1"/>
        <end position="21"/>
    </location>
</feature>
<protein>
    <submittedName>
        <fullName evidence="2">DUF2860 family protein</fullName>
    </submittedName>
</protein>
<dbReference type="PIRSF" id="PIRSF028696">
    <property type="entry name" value="UCP028696"/>
    <property type="match status" value="1"/>
</dbReference>
<evidence type="ECO:0000313" key="3">
    <source>
        <dbReference type="Proteomes" id="UP001210678"/>
    </source>
</evidence>
<proteinExistence type="predicted"/>
<reference evidence="2 3" key="1">
    <citation type="submission" date="2023-01" db="EMBL/GenBank/DDBJ databases">
        <title>Vibrio sp. KJ40-1 sp.nov, isolated from marine algae.</title>
        <authorList>
            <person name="Butt M."/>
            <person name="Kim J.M.J."/>
            <person name="Jeon C.O.C."/>
        </authorList>
    </citation>
    <scope>NUCLEOTIDE SEQUENCE [LARGE SCALE GENOMIC DNA]</scope>
    <source>
        <strain evidence="2 3">KJ40-1</strain>
    </source>
</reference>
<keyword evidence="3" id="KW-1185">Reference proteome</keyword>
<gene>
    <name evidence="2" type="ORF">PGX00_09060</name>
</gene>
<keyword evidence="1" id="KW-0732">Signal</keyword>
<dbReference type="EMBL" id="JAQLOI010000001">
    <property type="protein sequence ID" value="MDB1123797.1"/>
    <property type="molecule type" value="Genomic_DNA"/>
</dbReference>
<dbReference type="RefSeq" id="WP_272135448.1">
    <property type="nucleotide sequence ID" value="NZ_JAQLOI010000001.1"/>
</dbReference>
<organism evidence="2 3">
    <name type="scientific">Vibrio algarum</name>
    <dbReference type="NCBI Taxonomy" id="3020714"/>
    <lineage>
        <taxon>Bacteria</taxon>
        <taxon>Pseudomonadati</taxon>
        <taxon>Pseudomonadota</taxon>
        <taxon>Gammaproteobacteria</taxon>
        <taxon>Vibrionales</taxon>
        <taxon>Vibrionaceae</taxon>
        <taxon>Vibrio</taxon>
    </lineage>
</organism>
<dbReference type="Proteomes" id="UP001210678">
    <property type="component" value="Unassembled WGS sequence"/>
</dbReference>
<dbReference type="Pfam" id="PF11059">
    <property type="entry name" value="DUF2860"/>
    <property type="match status" value="1"/>
</dbReference>
<name>A0ABT4YQX3_9VIBR</name>
<feature type="chain" id="PRO_5046075672" evidence="1">
    <location>
        <begin position="22"/>
        <end position="324"/>
    </location>
</feature>
<evidence type="ECO:0000313" key="2">
    <source>
        <dbReference type="EMBL" id="MDB1123797.1"/>
    </source>
</evidence>
<evidence type="ECO:0000256" key="1">
    <source>
        <dbReference type="SAM" id="SignalP"/>
    </source>
</evidence>
<comment type="caution">
    <text evidence="2">The sequence shown here is derived from an EMBL/GenBank/DDBJ whole genome shotgun (WGS) entry which is preliminary data.</text>
</comment>
<accession>A0ABT4YQX3</accession>